<evidence type="ECO:0000313" key="2">
    <source>
        <dbReference type="EMBL" id="KAH7115578.1"/>
    </source>
</evidence>
<dbReference type="Proteomes" id="UP000738349">
    <property type="component" value="Unassembled WGS sequence"/>
</dbReference>
<protein>
    <submittedName>
        <fullName evidence="2">Uncharacterized protein</fullName>
    </submittedName>
</protein>
<evidence type="ECO:0000256" key="1">
    <source>
        <dbReference type="SAM" id="MobiDB-lite"/>
    </source>
</evidence>
<reference evidence="2" key="1">
    <citation type="journal article" date="2021" name="Nat. Commun.">
        <title>Genetic determinants of endophytism in the Arabidopsis root mycobiome.</title>
        <authorList>
            <person name="Mesny F."/>
            <person name="Miyauchi S."/>
            <person name="Thiergart T."/>
            <person name="Pickel B."/>
            <person name="Atanasova L."/>
            <person name="Karlsson M."/>
            <person name="Huettel B."/>
            <person name="Barry K.W."/>
            <person name="Haridas S."/>
            <person name="Chen C."/>
            <person name="Bauer D."/>
            <person name="Andreopoulos W."/>
            <person name="Pangilinan J."/>
            <person name="LaButti K."/>
            <person name="Riley R."/>
            <person name="Lipzen A."/>
            <person name="Clum A."/>
            <person name="Drula E."/>
            <person name="Henrissat B."/>
            <person name="Kohler A."/>
            <person name="Grigoriev I.V."/>
            <person name="Martin F.M."/>
            <person name="Hacquard S."/>
        </authorList>
    </citation>
    <scope>NUCLEOTIDE SEQUENCE</scope>
    <source>
        <strain evidence="2">MPI-CAGE-AT-0147</strain>
    </source>
</reference>
<accession>A0A9P9IBQ0</accession>
<dbReference type="AlphaFoldDB" id="A0A9P9IBQ0"/>
<organism evidence="2 3">
    <name type="scientific">Dactylonectria macrodidyma</name>
    <dbReference type="NCBI Taxonomy" id="307937"/>
    <lineage>
        <taxon>Eukaryota</taxon>
        <taxon>Fungi</taxon>
        <taxon>Dikarya</taxon>
        <taxon>Ascomycota</taxon>
        <taxon>Pezizomycotina</taxon>
        <taxon>Sordariomycetes</taxon>
        <taxon>Hypocreomycetidae</taxon>
        <taxon>Hypocreales</taxon>
        <taxon>Nectriaceae</taxon>
        <taxon>Dactylonectria</taxon>
    </lineage>
</organism>
<gene>
    <name evidence="2" type="ORF">EDB81DRAFT_702177</name>
</gene>
<feature type="region of interest" description="Disordered" evidence="1">
    <location>
        <begin position="127"/>
        <end position="148"/>
    </location>
</feature>
<dbReference type="OrthoDB" id="5094222at2759"/>
<evidence type="ECO:0000313" key="3">
    <source>
        <dbReference type="Proteomes" id="UP000738349"/>
    </source>
</evidence>
<dbReference type="EMBL" id="JAGMUV010000030">
    <property type="protein sequence ID" value="KAH7115578.1"/>
    <property type="molecule type" value="Genomic_DNA"/>
</dbReference>
<keyword evidence="3" id="KW-1185">Reference proteome</keyword>
<name>A0A9P9IBQ0_9HYPO</name>
<comment type="caution">
    <text evidence="2">The sequence shown here is derived from an EMBL/GenBank/DDBJ whole genome shotgun (WGS) entry which is preliminary data.</text>
</comment>
<proteinExistence type="predicted"/>
<sequence length="293" mass="33194">MADSIPSTKACRNCKQEKPADQFISKKSPSISCGRLTVNCLDCRNRQASGASKRSAEQAELSPIRREGLPLIDLQLRTIINPQESILLGTPIATSPRAGASITSPPGPSIASQEGVRLGTPIESPVPSFPIWPRPARGRHPRSPFMQRRDFELPDPDWMRDLSHCPLSDRDKCRELLQKFWTELENDRMEHCARCQETWFDMGLKDGFCKPNLGTVENDDVEPDEVDQSAVPDLLPEDTEMEALHSHVLGEEREERDESLTVRPLTQQHQLEMPDIRRTPINEFRRVNDRCPI</sequence>